<dbReference type="EMBL" id="JACHLY010000001">
    <property type="protein sequence ID" value="MBB5999394.1"/>
    <property type="molecule type" value="Genomic_DNA"/>
</dbReference>
<sequence length="537" mass="55042">MSVSWGQAACAAVSGVLLSVPPLALGHAHPAAAEAPAGPPGTGWIERDPSAADRVGAELTGDGDLRLPVPEAPASAQRTTGPPGTSATFPAYALEESAHAVDVWVDLAGTAEGMVVEARGVRVDGMWTEWRTRRPEITRDEGGEQAEGETEGQALGRIGLPGPVARLQVRLAVSGAQRDGSAGSEQRPDPSAVVSDVRLRPVGADDADAAGGEPEGEGAEGGGSASGASDEDGPDEAPGGGGSGDGAAEEQDDEGGADGGGADEEPGEDAGSGTSGDADQDEGGDGQDAEHALPERPRPYSARVFATRIGQVGQLTANGHRIGESEHFVALPSRRGLSERGAGDYTVRVCTEPDGGDGGRCAYAPVWDVGPWNITDDYWNPDRQDWTDLPRGLPQAQAAKQDGYNGGLDGFGRRVRNPAGIDLADGTFREGLELPTNAWVDVDYLWTAEYAHRGEISGTAVRETVPVRSGPGTSYPERGLASAGASVDVVCHVQGTEATGPQGRSGMWFRISERDHVPAAHVRGGDGAPACPDADAG</sequence>
<feature type="compositionally biased region" description="Acidic residues" evidence="1">
    <location>
        <begin position="278"/>
        <end position="287"/>
    </location>
</feature>
<keyword evidence="3" id="KW-1185">Reference proteome</keyword>
<protein>
    <recommendedName>
        <fullName evidence="4">SH3b domain-containing protein</fullName>
    </recommendedName>
</protein>
<evidence type="ECO:0008006" key="4">
    <source>
        <dbReference type="Google" id="ProtNLM"/>
    </source>
</evidence>
<feature type="compositionally biased region" description="Basic and acidic residues" evidence="1">
    <location>
        <begin position="133"/>
        <end position="142"/>
    </location>
</feature>
<proteinExistence type="predicted"/>
<evidence type="ECO:0000313" key="2">
    <source>
        <dbReference type="EMBL" id="MBB5999394.1"/>
    </source>
</evidence>
<reference evidence="2 3" key="1">
    <citation type="submission" date="2020-08" db="EMBL/GenBank/DDBJ databases">
        <title>Sequencing the genomes of 1000 actinobacteria strains.</title>
        <authorList>
            <person name="Klenk H.-P."/>
        </authorList>
    </citation>
    <scope>NUCLEOTIDE SEQUENCE [LARGE SCALE GENOMIC DNA]</scope>
    <source>
        <strain evidence="2 3">DSM 44593</strain>
    </source>
</reference>
<evidence type="ECO:0000256" key="1">
    <source>
        <dbReference type="SAM" id="MobiDB-lite"/>
    </source>
</evidence>
<feature type="compositionally biased region" description="Basic and acidic residues" evidence="1">
    <location>
        <begin position="288"/>
        <end position="298"/>
    </location>
</feature>
<feature type="region of interest" description="Disordered" evidence="1">
    <location>
        <begin position="133"/>
        <end position="159"/>
    </location>
</feature>
<dbReference type="RefSeq" id="WP_246463680.1">
    <property type="nucleotide sequence ID" value="NZ_BAABKT010000039.1"/>
</dbReference>
<name>A0A841EAB6_9ACTN</name>
<feature type="compositionally biased region" description="Polar residues" evidence="1">
    <location>
        <begin position="76"/>
        <end position="88"/>
    </location>
</feature>
<dbReference type="Proteomes" id="UP000578077">
    <property type="component" value="Unassembled WGS sequence"/>
</dbReference>
<gene>
    <name evidence="2" type="ORF">HNR25_003145</name>
</gene>
<organism evidence="2 3">
    <name type="scientific">Streptomonospora salina</name>
    <dbReference type="NCBI Taxonomy" id="104205"/>
    <lineage>
        <taxon>Bacteria</taxon>
        <taxon>Bacillati</taxon>
        <taxon>Actinomycetota</taxon>
        <taxon>Actinomycetes</taxon>
        <taxon>Streptosporangiales</taxon>
        <taxon>Nocardiopsidaceae</taxon>
        <taxon>Streptomonospora</taxon>
    </lineage>
</organism>
<feature type="compositionally biased region" description="Acidic residues" evidence="1">
    <location>
        <begin position="247"/>
        <end position="268"/>
    </location>
</feature>
<accession>A0A841EAB6</accession>
<evidence type="ECO:0000313" key="3">
    <source>
        <dbReference type="Proteomes" id="UP000578077"/>
    </source>
</evidence>
<feature type="region of interest" description="Disordered" evidence="1">
    <location>
        <begin position="60"/>
        <end position="89"/>
    </location>
</feature>
<feature type="region of interest" description="Disordered" evidence="1">
    <location>
        <begin position="175"/>
        <end position="299"/>
    </location>
</feature>
<comment type="caution">
    <text evidence="2">The sequence shown here is derived from an EMBL/GenBank/DDBJ whole genome shotgun (WGS) entry which is preliminary data.</text>
</comment>
<dbReference type="AlphaFoldDB" id="A0A841EAB6"/>